<accession>A0A1Y4QG33</accession>
<dbReference type="AlphaFoldDB" id="A0A1Y4QG33"/>
<proteinExistence type="predicted"/>
<evidence type="ECO:0000313" key="1">
    <source>
        <dbReference type="EMBL" id="OUQ04238.1"/>
    </source>
</evidence>
<gene>
    <name evidence="1" type="ORF">B5E91_11085</name>
</gene>
<comment type="caution">
    <text evidence="1">The sequence shown here is derived from an EMBL/GenBank/DDBJ whole genome shotgun (WGS) entry which is preliminary data.</text>
</comment>
<dbReference type="Proteomes" id="UP000196258">
    <property type="component" value="Unassembled WGS sequence"/>
</dbReference>
<reference evidence="2" key="1">
    <citation type="submission" date="2017-04" db="EMBL/GenBank/DDBJ databases">
        <title>Function of individual gut microbiota members based on whole genome sequencing of pure cultures obtained from chicken caecum.</title>
        <authorList>
            <person name="Medvecky M."/>
            <person name="Cejkova D."/>
            <person name="Polansky O."/>
            <person name="Karasova D."/>
            <person name="Kubasova T."/>
            <person name="Cizek A."/>
            <person name="Rychlik I."/>
        </authorList>
    </citation>
    <scope>NUCLEOTIDE SEQUENCE [LARGE SCALE GENOMIC DNA]</scope>
    <source>
        <strain evidence="2">An149</strain>
    </source>
</reference>
<protein>
    <submittedName>
        <fullName evidence="1">Uncharacterized protein</fullName>
    </submittedName>
</protein>
<sequence>MLHVVEISPCLINSFTTIWYYVKKKCQTDLTDDLHNKFGFRTDYEIITEKNFKKICKQTKK</sequence>
<organism evidence="1 2">
    <name type="scientific">Thomasclavelia spiroformis</name>
    <dbReference type="NCBI Taxonomy" id="29348"/>
    <lineage>
        <taxon>Bacteria</taxon>
        <taxon>Bacillati</taxon>
        <taxon>Bacillota</taxon>
        <taxon>Erysipelotrichia</taxon>
        <taxon>Erysipelotrichales</taxon>
        <taxon>Coprobacillaceae</taxon>
        <taxon>Thomasclavelia</taxon>
    </lineage>
</organism>
<dbReference type="EMBL" id="NFLB01000013">
    <property type="protein sequence ID" value="OUQ04238.1"/>
    <property type="molecule type" value="Genomic_DNA"/>
</dbReference>
<evidence type="ECO:0000313" key="2">
    <source>
        <dbReference type="Proteomes" id="UP000196258"/>
    </source>
</evidence>
<name>A0A1Y4QG33_9FIRM</name>